<feature type="region of interest" description="Disordered" evidence="1">
    <location>
        <begin position="83"/>
        <end position="103"/>
    </location>
</feature>
<feature type="region of interest" description="Disordered" evidence="1">
    <location>
        <begin position="40"/>
        <end position="69"/>
    </location>
</feature>
<evidence type="ECO:0000256" key="1">
    <source>
        <dbReference type="SAM" id="MobiDB-lite"/>
    </source>
</evidence>
<comment type="caution">
    <text evidence="2">The sequence shown here is derived from an EMBL/GenBank/DDBJ whole genome shotgun (WGS) entry which is preliminary data.</text>
</comment>
<dbReference type="InterPro" id="IPR022536">
    <property type="entry name" value="EspC"/>
</dbReference>
<dbReference type="Proteomes" id="UP000694501">
    <property type="component" value="Unassembled WGS sequence"/>
</dbReference>
<name>A0A949JI28_9ACTN</name>
<dbReference type="AlphaFoldDB" id="A0A949JI28"/>
<dbReference type="GO" id="GO:0009306">
    <property type="term" value="P:protein secretion"/>
    <property type="evidence" value="ECO:0007669"/>
    <property type="project" value="InterPro"/>
</dbReference>
<reference evidence="2" key="1">
    <citation type="submission" date="2021-06" db="EMBL/GenBank/DDBJ databases">
        <title>Sequencing of actinobacteria type strains.</title>
        <authorList>
            <person name="Nguyen G.-S."/>
            <person name="Wentzel A."/>
        </authorList>
    </citation>
    <scope>NUCLEOTIDE SEQUENCE</scope>
    <source>
        <strain evidence="2">P38-E01</strain>
    </source>
</reference>
<dbReference type="EMBL" id="JAELVF020000001">
    <property type="protein sequence ID" value="MBU7596679.1"/>
    <property type="molecule type" value="Genomic_DNA"/>
</dbReference>
<organism evidence="2 3">
    <name type="scientific">Streptomyces tardus</name>
    <dbReference type="NCBI Taxonomy" id="2780544"/>
    <lineage>
        <taxon>Bacteria</taxon>
        <taxon>Bacillati</taxon>
        <taxon>Actinomycetota</taxon>
        <taxon>Actinomycetes</taxon>
        <taxon>Kitasatosporales</taxon>
        <taxon>Streptomycetaceae</taxon>
        <taxon>Streptomyces</taxon>
    </lineage>
</organism>
<keyword evidence="3" id="KW-1185">Reference proteome</keyword>
<dbReference type="Gene3D" id="1.10.287.1060">
    <property type="entry name" value="ESAT-6-like"/>
    <property type="match status" value="1"/>
</dbReference>
<proteinExistence type="predicted"/>
<gene>
    <name evidence="2" type="ORF">JGS22_003250</name>
</gene>
<dbReference type="SUPFAM" id="SSF140453">
    <property type="entry name" value="EsxAB dimer-like"/>
    <property type="match status" value="1"/>
</dbReference>
<dbReference type="Pfam" id="PF10824">
    <property type="entry name" value="T7SS_ESX_EspC"/>
    <property type="match status" value="1"/>
</dbReference>
<evidence type="ECO:0000313" key="3">
    <source>
        <dbReference type="Proteomes" id="UP000694501"/>
    </source>
</evidence>
<dbReference type="InterPro" id="IPR036689">
    <property type="entry name" value="ESAT-6-like_sf"/>
</dbReference>
<accession>A0A949JI28</accession>
<evidence type="ECO:0000313" key="2">
    <source>
        <dbReference type="EMBL" id="MBU7596679.1"/>
    </source>
</evidence>
<dbReference type="RefSeq" id="WP_211039123.1">
    <property type="nucleotide sequence ID" value="NZ_JAELVF020000001.1"/>
</dbReference>
<sequence>MTDSYDVDDAALRRFGKSAEAAAERVERIRNRTSKLTLNQGTFGKLPQADSLKNDYDEQHTESTSDLKNAEESLNAIADALRGSADNYDSNEQEQTKRFGGGA</sequence>
<feature type="compositionally biased region" description="Basic and acidic residues" evidence="1">
    <location>
        <begin position="52"/>
        <end position="69"/>
    </location>
</feature>
<protein>
    <submittedName>
        <fullName evidence="2">Uncharacterized protein</fullName>
    </submittedName>
</protein>